<dbReference type="InterPro" id="IPR039743">
    <property type="entry name" value="6GAL/EXGAL"/>
</dbReference>
<accession>A0A068NS73</accession>
<dbReference type="EMBL" id="CP007139">
    <property type="protein sequence ID" value="AIE84459.1"/>
    <property type="molecule type" value="Genomic_DNA"/>
</dbReference>
<dbReference type="RefSeq" id="WP_025226904.1">
    <property type="nucleotide sequence ID" value="NZ_CP007139.1"/>
</dbReference>
<dbReference type="PANTHER" id="PTHR42767:SF1">
    <property type="entry name" value="ENDO-BETA-1,6-GALACTANASE-LIKE DOMAIN-CONTAINING PROTEIN"/>
    <property type="match status" value="1"/>
</dbReference>
<name>A0A068NS73_FIMGI</name>
<dbReference type="STRING" id="661478.OP10G_1091"/>
<dbReference type="InterPro" id="IPR039514">
    <property type="entry name" value="6GAL-like"/>
</dbReference>
<dbReference type="HOGENOM" id="CLU_025930_0_0_0"/>
<dbReference type="Pfam" id="PF14587">
    <property type="entry name" value="Glyco_hydr_30_2"/>
    <property type="match status" value="1"/>
</dbReference>
<keyword evidence="3" id="KW-1185">Reference proteome</keyword>
<dbReference type="InterPro" id="IPR017853">
    <property type="entry name" value="GH"/>
</dbReference>
<dbReference type="OrthoDB" id="9806701at2"/>
<dbReference type="eggNOG" id="COG5520">
    <property type="taxonomic scope" value="Bacteria"/>
</dbReference>
<proteinExistence type="predicted"/>
<dbReference type="Gene3D" id="2.60.40.1180">
    <property type="entry name" value="Golgi alpha-mannosidase II"/>
    <property type="match status" value="1"/>
</dbReference>
<dbReference type="Gene3D" id="3.20.20.80">
    <property type="entry name" value="Glycosidases"/>
    <property type="match status" value="1"/>
</dbReference>
<dbReference type="GO" id="GO:0004553">
    <property type="term" value="F:hydrolase activity, hydrolyzing O-glycosyl compounds"/>
    <property type="evidence" value="ECO:0007669"/>
    <property type="project" value="InterPro"/>
</dbReference>
<organism evidence="2 3">
    <name type="scientific">Fimbriimonas ginsengisoli Gsoil 348</name>
    <dbReference type="NCBI Taxonomy" id="661478"/>
    <lineage>
        <taxon>Bacteria</taxon>
        <taxon>Bacillati</taxon>
        <taxon>Armatimonadota</taxon>
        <taxon>Fimbriimonadia</taxon>
        <taxon>Fimbriimonadales</taxon>
        <taxon>Fimbriimonadaceae</taxon>
        <taxon>Fimbriimonas</taxon>
    </lineage>
</organism>
<evidence type="ECO:0000313" key="2">
    <source>
        <dbReference type="EMBL" id="AIE84459.1"/>
    </source>
</evidence>
<dbReference type="PANTHER" id="PTHR42767">
    <property type="entry name" value="ENDO-BETA-1,6-GALACTANASE"/>
    <property type="match status" value="1"/>
</dbReference>
<evidence type="ECO:0000259" key="1">
    <source>
        <dbReference type="Pfam" id="PF14587"/>
    </source>
</evidence>
<dbReference type="SUPFAM" id="SSF51445">
    <property type="entry name" value="(Trans)glycosidases"/>
    <property type="match status" value="1"/>
</dbReference>
<evidence type="ECO:0000313" key="3">
    <source>
        <dbReference type="Proteomes" id="UP000027982"/>
    </source>
</evidence>
<protein>
    <submittedName>
        <fullName evidence="2">Secreted endo-beta-1,6-galactanase</fullName>
    </submittedName>
</protein>
<dbReference type="KEGG" id="fgi:OP10G_1091"/>
<dbReference type="InterPro" id="IPR013780">
    <property type="entry name" value="Glyco_hydro_b"/>
</dbReference>
<dbReference type="Proteomes" id="UP000027982">
    <property type="component" value="Chromosome"/>
</dbReference>
<reference evidence="2 3" key="1">
    <citation type="journal article" date="2014" name="PLoS ONE">
        <title>The first complete genome sequence of the class fimbriimonadia in the phylum armatimonadetes.</title>
        <authorList>
            <person name="Hu Z.Y."/>
            <person name="Wang Y.Z."/>
            <person name="Im W.T."/>
            <person name="Wang S.Y."/>
            <person name="Zhao G.P."/>
            <person name="Zheng H.J."/>
            <person name="Quan Z.X."/>
        </authorList>
    </citation>
    <scope>NUCLEOTIDE SEQUENCE [LARGE SCALE GENOMIC DNA]</scope>
    <source>
        <strain evidence="2">Gsoil 348</strain>
    </source>
</reference>
<sequence length="472" mass="52141">MICVAALIFAAQIPTVFIDPFGATVRWEGWGASLCWMGNPFGERDDVADSLFTTKLAQVGDQVLPGLGMTIVRYNAGACSPNEVDGRRMVLSKNVLPFRQIEGYWLDPAKGESGWDWSRDKAQRAMMLKAKARGANRFELFSNSPMWWMCVNGNPSGAAKATDDNLRPDMYGAFATYLATIAAHSKKHWGVAFTSVEPFNEPASNYWSATGRQEGCHFSPATQAAFLPILRAELDRQGLRRLPIVASDETSFDQALSTWHALGEDAKALISRVNVHGYPHTEGSRAAFAEAIAGKSRWNSEHGDGDATGLSTARELSLDLNVLRASAWCYWQPLDGGGWGLMDSDMVAAKIKQANPKYFVLAHYMRHLRPGMALLSTSDPHVVAAYDARKRKLVIVVENEKEASTKLLDLSAFHIGRRVAKRWITTPKGAERYEKVDDLVFEPGSLKIELPASSVQTFEFPEVTLPKVASRR</sequence>
<dbReference type="AlphaFoldDB" id="A0A068NS73"/>
<feature type="domain" description="Endo-beta-1,6-galactanase-like" evidence="1">
    <location>
        <begin position="29"/>
        <end position="240"/>
    </location>
</feature>
<gene>
    <name evidence="2" type="ORF">OP10G_1091</name>
</gene>